<dbReference type="Proteomes" id="UP000275137">
    <property type="component" value="Unassembled WGS sequence"/>
</dbReference>
<dbReference type="GO" id="GO:0004622">
    <property type="term" value="F:phosphatidylcholine lysophospholipase activity"/>
    <property type="evidence" value="ECO:0007669"/>
    <property type="project" value="TreeGrafter"/>
</dbReference>
<dbReference type="PANTHER" id="PTHR30383">
    <property type="entry name" value="THIOESTERASE 1/PROTEASE 1/LYSOPHOSPHOLIPASE L1"/>
    <property type="match status" value="1"/>
</dbReference>
<proteinExistence type="predicted"/>
<evidence type="ECO:0000313" key="4">
    <source>
        <dbReference type="Proteomes" id="UP000275137"/>
    </source>
</evidence>
<dbReference type="CDD" id="cd01822">
    <property type="entry name" value="Lysophospholipase_L1_like"/>
    <property type="match status" value="1"/>
</dbReference>
<dbReference type="Gene3D" id="3.40.50.1110">
    <property type="entry name" value="SGNH hydrolase"/>
    <property type="match status" value="1"/>
</dbReference>
<dbReference type="EMBL" id="RJVP01000001">
    <property type="protein sequence ID" value="ROH87931.1"/>
    <property type="molecule type" value="Genomic_DNA"/>
</dbReference>
<keyword evidence="4" id="KW-1185">Reference proteome</keyword>
<dbReference type="InterPro" id="IPR051532">
    <property type="entry name" value="Ester_Hydrolysis_Enzymes"/>
</dbReference>
<dbReference type="AlphaFoldDB" id="A0A3N0V5T1"/>
<gene>
    <name evidence="3" type="ORF">ED236_00075</name>
</gene>
<organism evidence="3 4">
    <name type="scientific">Pseudomethylobacillus aquaticus</name>
    <dbReference type="NCBI Taxonomy" id="2676064"/>
    <lineage>
        <taxon>Bacteria</taxon>
        <taxon>Pseudomonadati</taxon>
        <taxon>Pseudomonadota</taxon>
        <taxon>Betaproteobacteria</taxon>
        <taxon>Nitrosomonadales</taxon>
        <taxon>Methylophilaceae</taxon>
        <taxon>Pseudomethylobacillus</taxon>
    </lineage>
</organism>
<protein>
    <submittedName>
        <fullName evidence="3">Arylesterase</fullName>
    </submittedName>
</protein>
<dbReference type="PANTHER" id="PTHR30383:SF24">
    <property type="entry name" value="THIOESTERASE 1_PROTEASE 1_LYSOPHOSPHOLIPASE L1"/>
    <property type="match status" value="1"/>
</dbReference>
<comment type="caution">
    <text evidence="3">The sequence shown here is derived from an EMBL/GenBank/DDBJ whole genome shotgun (WGS) entry which is preliminary data.</text>
</comment>
<dbReference type="SUPFAM" id="SSF52266">
    <property type="entry name" value="SGNH hydrolase"/>
    <property type="match status" value="1"/>
</dbReference>
<dbReference type="Pfam" id="PF13472">
    <property type="entry name" value="Lipase_GDSL_2"/>
    <property type="match status" value="1"/>
</dbReference>
<dbReference type="InterPro" id="IPR036514">
    <property type="entry name" value="SGNH_hydro_sf"/>
</dbReference>
<feature type="chain" id="PRO_5018300353" evidence="1">
    <location>
        <begin position="19"/>
        <end position="251"/>
    </location>
</feature>
<evidence type="ECO:0000313" key="3">
    <source>
        <dbReference type="EMBL" id="ROH87931.1"/>
    </source>
</evidence>
<feature type="domain" description="SGNH hydrolase-type esterase" evidence="2">
    <location>
        <begin position="23"/>
        <end position="182"/>
    </location>
</feature>
<sequence>MVLVLLTAIFGFGASAHAQTVLVFGDSLSAAYRMPVEQGWVALLQQRIKQQGFAHQVVNASVSGETTRGGLTRLPAALKTHQPSTVILELGANDGLRGLPMKDMEDNLRSMIRSSQQAGATVVLVGMRIPPNYGIRYSLDFMQSYSKLAMEFGLPLVPFMLEGIAGDRALNQADGIHPNAQAQGLILDRIWPVLEPQLRKQTRNAALKTSQLSTRATPAHHHTRLAGLGLPIPGHTDARHHHQTIFRIQQG</sequence>
<name>A0A3N0V5T1_9PROT</name>
<keyword evidence="1" id="KW-0732">Signal</keyword>
<reference evidence="3 4" key="1">
    <citation type="submission" date="2018-10" db="EMBL/GenBank/DDBJ databases">
        <authorList>
            <person name="Chen W.-M."/>
        </authorList>
    </citation>
    <scope>NUCLEOTIDE SEQUENCE [LARGE SCALE GENOMIC DNA]</scope>
    <source>
        <strain evidence="3 4">H-5</strain>
    </source>
</reference>
<evidence type="ECO:0000259" key="2">
    <source>
        <dbReference type="Pfam" id="PF13472"/>
    </source>
</evidence>
<dbReference type="InterPro" id="IPR013830">
    <property type="entry name" value="SGNH_hydro"/>
</dbReference>
<feature type="signal peptide" evidence="1">
    <location>
        <begin position="1"/>
        <end position="18"/>
    </location>
</feature>
<accession>A0A3N0V5T1</accession>
<evidence type="ECO:0000256" key="1">
    <source>
        <dbReference type="SAM" id="SignalP"/>
    </source>
</evidence>